<dbReference type="EMBL" id="JBBPBN010000528">
    <property type="protein sequence ID" value="KAK8484899.1"/>
    <property type="molecule type" value="Genomic_DNA"/>
</dbReference>
<dbReference type="EMBL" id="JBBPBN010000012">
    <property type="protein sequence ID" value="KAK9028416.1"/>
    <property type="molecule type" value="Genomic_DNA"/>
</dbReference>
<reference evidence="1 3" key="1">
    <citation type="journal article" date="2024" name="G3 (Bethesda)">
        <title>Genome assembly of Hibiscus sabdariffa L. provides insights into metabolisms of medicinal natural products.</title>
        <authorList>
            <person name="Kim T."/>
        </authorList>
    </citation>
    <scope>NUCLEOTIDE SEQUENCE [LARGE SCALE GENOMIC DNA]</scope>
    <source>
        <strain evidence="1">TK-2024</strain>
        <tissue evidence="1">Old leaves</tissue>
    </source>
</reference>
<comment type="caution">
    <text evidence="1">The sequence shown here is derived from an EMBL/GenBank/DDBJ whole genome shotgun (WGS) entry which is preliminary data.</text>
</comment>
<evidence type="ECO:0000313" key="1">
    <source>
        <dbReference type="EMBL" id="KAK8484899.1"/>
    </source>
</evidence>
<accession>A0ABR1ZVZ1</accession>
<proteinExistence type="predicted"/>
<name>A0ABR1ZVZ1_9ROSI</name>
<organism evidence="1 3">
    <name type="scientific">Hibiscus sabdariffa</name>
    <name type="common">roselle</name>
    <dbReference type="NCBI Taxonomy" id="183260"/>
    <lineage>
        <taxon>Eukaryota</taxon>
        <taxon>Viridiplantae</taxon>
        <taxon>Streptophyta</taxon>
        <taxon>Embryophyta</taxon>
        <taxon>Tracheophyta</taxon>
        <taxon>Spermatophyta</taxon>
        <taxon>Magnoliopsida</taxon>
        <taxon>eudicotyledons</taxon>
        <taxon>Gunneridae</taxon>
        <taxon>Pentapetalae</taxon>
        <taxon>rosids</taxon>
        <taxon>malvids</taxon>
        <taxon>Malvales</taxon>
        <taxon>Malvaceae</taxon>
        <taxon>Malvoideae</taxon>
        <taxon>Hibiscus</taxon>
    </lineage>
</organism>
<evidence type="ECO:0000313" key="2">
    <source>
        <dbReference type="EMBL" id="KAK9028416.1"/>
    </source>
</evidence>
<gene>
    <name evidence="2" type="ORF">V6N11_068221</name>
    <name evidence="1" type="ORF">V6N11_076706</name>
</gene>
<sequence length="68" mass="7489">MDGKALVIHCACYEGFLKAAIRCPSTSREEKICGYESVVFSWPRTIYWLEASNEPGGDIESTGGIEES</sequence>
<dbReference type="Proteomes" id="UP001396334">
    <property type="component" value="Unassembled WGS sequence"/>
</dbReference>
<protein>
    <submittedName>
        <fullName evidence="1">Uncharacterized protein</fullName>
    </submittedName>
</protein>
<keyword evidence="3" id="KW-1185">Reference proteome</keyword>
<evidence type="ECO:0000313" key="3">
    <source>
        <dbReference type="Proteomes" id="UP001396334"/>
    </source>
</evidence>